<dbReference type="GO" id="GO:0005737">
    <property type="term" value="C:cytoplasm"/>
    <property type="evidence" value="ECO:0007669"/>
    <property type="project" value="TreeGrafter"/>
</dbReference>
<keyword evidence="2" id="KW-0067">ATP-binding</keyword>
<dbReference type="CDD" id="cd06170">
    <property type="entry name" value="LuxR_C_like"/>
    <property type="match status" value="1"/>
</dbReference>
<protein>
    <submittedName>
        <fullName evidence="5">AAA family ATPase</fullName>
    </submittedName>
</protein>
<proteinExistence type="predicted"/>
<name>A0AA41TZD3_9ACTN</name>
<evidence type="ECO:0000313" key="6">
    <source>
        <dbReference type="Proteomes" id="UP001165378"/>
    </source>
</evidence>
<dbReference type="InterPro" id="IPR016032">
    <property type="entry name" value="Sig_transdc_resp-reg_C-effctor"/>
</dbReference>
<dbReference type="SUPFAM" id="SSF48452">
    <property type="entry name" value="TPR-like"/>
    <property type="match status" value="1"/>
</dbReference>
<feature type="domain" description="HTH luxR-type" evidence="4">
    <location>
        <begin position="885"/>
        <end position="950"/>
    </location>
</feature>
<dbReference type="GO" id="GO:0003677">
    <property type="term" value="F:DNA binding"/>
    <property type="evidence" value="ECO:0007669"/>
    <property type="project" value="InterPro"/>
</dbReference>
<dbReference type="PANTHER" id="PTHR16305:SF35">
    <property type="entry name" value="TRANSCRIPTIONAL ACTIVATOR DOMAIN"/>
    <property type="match status" value="1"/>
</dbReference>
<evidence type="ECO:0000256" key="2">
    <source>
        <dbReference type="ARBA" id="ARBA00022840"/>
    </source>
</evidence>
<dbReference type="GO" id="GO:0004016">
    <property type="term" value="F:adenylate cyclase activity"/>
    <property type="evidence" value="ECO:0007669"/>
    <property type="project" value="TreeGrafter"/>
</dbReference>
<reference evidence="5" key="1">
    <citation type="submission" date="2022-01" db="EMBL/GenBank/DDBJ databases">
        <title>Genome-Based Taxonomic Classification of the Phylum Actinobacteria.</title>
        <authorList>
            <person name="Gao Y."/>
        </authorList>
    </citation>
    <scope>NUCLEOTIDE SEQUENCE</scope>
    <source>
        <strain evidence="5">KLBMP 8922</strain>
    </source>
</reference>
<dbReference type="PRINTS" id="PR00038">
    <property type="entry name" value="HTHLUXR"/>
</dbReference>
<dbReference type="Gene3D" id="3.40.50.300">
    <property type="entry name" value="P-loop containing nucleotide triphosphate hydrolases"/>
    <property type="match status" value="1"/>
</dbReference>
<keyword evidence="1" id="KW-0547">Nucleotide-binding</keyword>
<dbReference type="InterPro" id="IPR011990">
    <property type="entry name" value="TPR-like_helical_dom_sf"/>
</dbReference>
<dbReference type="SUPFAM" id="SSF52540">
    <property type="entry name" value="P-loop containing nucleoside triphosphate hydrolases"/>
    <property type="match status" value="1"/>
</dbReference>
<dbReference type="InterPro" id="IPR000792">
    <property type="entry name" value="Tscrpt_reg_LuxR_C"/>
</dbReference>
<dbReference type="PANTHER" id="PTHR16305">
    <property type="entry name" value="TESTICULAR SOLUBLE ADENYLYL CYCLASE"/>
    <property type="match status" value="1"/>
</dbReference>
<dbReference type="SMART" id="SM00421">
    <property type="entry name" value="HTH_LUXR"/>
    <property type="match status" value="1"/>
</dbReference>
<dbReference type="SUPFAM" id="SSF46894">
    <property type="entry name" value="C-terminal effector domain of the bipartite response regulators"/>
    <property type="match status" value="1"/>
</dbReference>
<dbReference type="InterPro" id="IPR041664">
    <property type="entry name" value="AAA_16"/>
</dbReference>
<dbReference type="PROSITE" id="PS50043">
    <property type="entry name" value="HTH_LUXR_2"/>
    <property type="match status" value="1"/>
</dbReference>
<dbReference type="GO" id="GO:0005524">
    <property type="term" value="F:ATP binding"/>
    <property type="evidence" value="ECO:0007669"/>
    <property type="project" value="UniProtKB-KW"/>
</dbReference>
<dbReference type="RefSeq" id="WP_235051303.1">
    <property type="nucleotide sequence ID" value="NZ_JAKFHA010000003.1"/>
</dbReference>
<dbReference type="GO" id="GO:0006355">
    <property type="term" value="P:regulation of DNA-templated transcription"/>
    <property type="evidence" value="ECO:0007669"/>
    <property type="project" value="InterPro"/>
</dbReference>
<sequence>MFLAGRADVLARLETALERSVRGTGRVVTVSGPVAIGKSALLHAFSERVADDGNVRVLHAVCGPLERDLPLDVARQLLQGVDTREGPGASAAKLLEDAAYTASFADGEAPNSAMLRTLRELADAIAALADAEPLALCIDDVQHADPFSLDLLVQLIRRVRRARVLVVLAEREHGSCSASGYPAFAAELDREPGHERIRLGLLPRAAVADVVADRLGAAAGARLAADAHQLSGGSPLLVHALLEDLGARDDRFRRTAPLSADAAYGRALVGCLYRLDPVALRVAQGLAILGETGETGNLAELVGLEPGTAAAAEQALHNAGLVASGRFHDPRARAAVLDTMTRAEREAAHATAARLLHIEGIPDPLVARHLAAAGGSDTPWAVRTLRAAAEASVGEGGLGTAVEYLKLAERIAATECERVSVKACLVGLEWLVDPARAGRHVPWVRKAVRENRLTGRDALLCVRYLAWYGCLDEARAAVDAGLRQCGPDADWQFAAETRTARTWLKYWYPEPDPEPDAGPLAALPATITRIEGLDLLTAVLSGDVQGDEAETRAARILQGAILDDSTLESLTSALTALVYADRTAVAKEWCAGLVGQAAARHSPIAHGLFAAVLAEIAVRQGDLPAAEEYGRTALARVRPEGWGVAVGVPLAARIVSAVARGDREAAARHLELPVPGLMFRTPAGLHYLHACGRYNLATGRLEAALHDFTTCGRLMAEWGVDLPGLVPWRVEAARAHLALGDEDAAAALLDDQLAVLPAGPSRTRGLALAVQAGTVELRRRPPLLWQAVRELQAAGDLFELSQAYGALSLAYRDLDEFGRARRAADRAANLAAACQAEQPAHTLLVSDRLAAVPDRNDPADAELPAPIPVPRARTPREPEPPRPAEESEAADLSVAERRVAALAAKGYTNREISRRLFVTVSTVEQHLTRAYRKLGVARRLDLPPWLEADIAG</sequence>
<dbReference type="PROSITE" id="PS00622">
    <property type="entry name" value="HTH_LUXR_1"/>
    <property type="match status" value="1"/>
</dbReference>
<evidence type="ECO:0000259" key="4">
    <source>
        <dbReference type="PROSITE" id="PS50043"/>
    </source>
</evidence>
<gene>
    <name evidence="5" type="ORF">LZ495_08010</name>
</gene>
<dbReference type="InterPro" id="IPR027417">
    <property type="entry name" value="P-loop_NTPase"/>
</dbReference>
<evidence type="ECO:0000256" key="3">
    <source>
        <dbReference type="SAM" id="MobiDB-lite"/>
    </source>
</evidence>
<evidence type="ECO:0000313" key="5">
    <source>
        <dbReference type="EMBL" id="MCF2527160.1"/>
    </source>
</evidence>
<dbReference type="Gene3D" id="1.10.10.10">
    <property type="entry name" value="Winged helix-like DNA-binding domain superfamily/Winged helix DNA-binding domain"/>
    <property type="match status" value="1"/>
</dbReference>
<dbReference type="Pfam" id="PF00196">
    <property type="entry name" value="GerE"/>
    <property type="match status" value="1"/>
</dbReference>
<dbReference type="EMBL" id="JAKFHA010000003">
    <property type="protein sequence ID" value="MCF2527160.1"/>
    <property type="molecule type" value="Genomic_DNA"/>
</dbReference>
<keyword evidence="6" id="KW-1185">Reference proteome</keyword>
<dbReference type="Pfam" id="PF13191">
    <property type="entry name" value="AAA_16"/>
    <property type="match status" value="1"/>
</dbReference>
<organism evidence="5 6">
    <name type="scientific">Yinghuangia soli</name>
    <dbReference type="NCBI Taxonomy" id="2908204"/>
    <lineage>
        <taxon>Bacteria</taxon>
        <taxon>Bacillati</taxon>
        <taxon>Actinomycetota</taxon>
        <taxon>Actinomycetes</taxon>
        <taxon>Kitasatosporales</taxon>
        <taxon>Streptomycetaceae</taxon>
        <taxon>Yinghuangia</taxon>
    </lineage>
</organism>
<feature type="compositionally biased region" description="Basic and acidic residues" evidence="3">
    <location>
        <begin position="874"/>
        <end position="885"/>
    </location>
</feature>
<dbReference type="AlphaFoldDB" id="A0AA41TZD3"/>
<dbReference type="Proteomes" id="UP001165378">
    <property type="component" value="Unassembled WGS sequence"/>
</dbReference>
<feature type="region of interest" description="Disordered" evidence="3">
    <location>
        <begin position="854"/>
        <end position="892"/>
    </location>
</feature>
<evidence type="ECO:0000256" key="1">
    <source>
        <dbReference type="ARBA" id="ARBA00022741"/>
    </source>
</evidence>
<comment type="caution">
    <text evidence="5">The sequence shown here is derived from an EMBL/GenBank/DDBJ whole genome shotgun (WGS) entry which is preliminary data.</text>
</comment>
<accession>A0AA41TZD3</accession>
<dbReference type="InterPro" id="IPR036388">
    <property type="entry name" value="WH-like_DNA-bd_sf"/>
</dbReference>